<dbReference type="InterPro" id="IPR007554">
    <property type="entry name" value="Glycerophosphate_synth"/>
</dbReference>
<dbReference type="PANTHER" id="PTHR37316:SF3">
    <property type="entry name" value="TEICHOIC ACID GLYCEROL-PHOSPHATE TRANSFERASE"/>
    <property type="match status" value="1"/>
</dbReference>
<dbReference type="Gene3D" id="3.40.50.11820">
    <property type="match status" value="1"/>
</dbReference>
<evidence type="ECO:0000256" key="2">
    <source>
        <dbReference type="ARBA" id="ARBA00010488"/>
    </source>
</evidence>
<name>A0AAU8HWZ6_9FIRM</name>
<keyword evidence="4" id="KW-0808">Transferase</keyword>
<gene>
    <name evidence="7" type="ORF">PRVXH_001268</name>
</gene>
<comment type="subcellular location">
    <subcellularLocation>
        <location evidence="1">Cell membrane</location>
        <topology evidence="1">Peripheral membrane protein</topology>
    </subcellularLocation>
</comment>
<dbReference type="SUPFAM" id="SSF53756">
    <property type="entry name" value="UDP-Glycosyltransferase/glycogen phosphorylase"/>
    <property type="match status" value="1"/>
</dbReference>
<dbReference type="Gene3D" id="3.40.50.12580">
    <property type="match status" value="1"/>
</dbReference>
<dbReference type="Pfam" id="PF04464">
    <property type="entry name" value="Glyphos_transf"/>
    <property type="match status" value="1"/>
</dbReference>
<evidence type="ECO:0000256" key="3">
    <source>
        <dbReference type="ARBA" id="ARBA00022475"/>
    </source>
</evidence>
<dbReference type="AlphaFoldDB" id="A0AAU8HWZ6"/>
<evidence type="ECO:0000256" key="5">
    <source>
        <dbReference type="ARBA" id="ARBA00022944"/>
    </source>
</evidence>
<dbReference type="PANTHER" id="PTHR37316">
    <property type="entry name" value="TEICHOIC ACID GLYCEROL-PHOSPHATE PRIMASE"/>
    <property type="match status" value="1"/>
</dbReference>
<organism evidence="7">
    <name type="scientific">Proteinivorax hydrogeniformans</name>
    <dbReference type="NCBI Taxonomy" id="1826727"/>
    <lineage>
        <taxon>Bacteria</taxon>
        <taxon>Bacillati</taxon>
        <taxon>Bacillota</taxon>
        <taxon>Clostridia</taxon>
        <taxon>Eubacteriales</taxon>
        <taxon>Proteinivoracaceae</taxon>
        <taxon>Proteinivorax</taxon>
    </lineage>
</organism>
<evidence type="ECO:0000256" key="6">
    <source>
        <dbReference type="ARBA" id="ARBA00023136"/>
    </source>
</evidence>
<reference evidence="7" key="1">
    <citation type="journal article" date="2018" name="Antonie Van Leeuwenhoek">
        <title>Proteinivorax hydrogeniformans sp. nov., an anaerobic, haloalkaliphilic bacterium fermenting proteinaceous compounds with high hydrogen production.</title>
        <authorList>
            <person name="Boltyanskaya Y."/>
            <person name="Detkova E."/>
            <person name="Pimenov N."/>
            <person name="Kevbrin V."/>
        </authorList>
    </citation>
    <scope>NUCLEOTIDE SEQUENCE</scope>
    <source>
        <strain evidence="7">Z-710</strain>
    </source>
</reference>
<dbReference type="GO" id="GO:0005886">
    <property type="term" value="C:plasma membrane"/>
    <property type="evidence" value="ECO:0007669"/>
    <property type="project" value="UniProtKB-SubCell"/>
</dbReference>
<keyword evidence="3" id="KW-1003">Cell membrane</keyword>
<dbReference type="InterPro" id="IPR051612">
    <property type="entry name" value="Teichoic_Acid_Biosynth"/>
</dbReference>
<evidence type="ECO:0000256" key="4">
    <source>
        <dbReference type="ARBA" id="ARBA00022679"/>
    </source>
</evidence>
<dbReference type="InterPro" id="IPR043148">
    <property type="entry name" value="TagF_C"/>
</dbReference>
<dbReference type="GO" id="GO:0047355">
    <property type="term" value="F:CDP-glycerol glycerophosphotransferase activity"/>
    <property type="evidence" value="ECO:0007669"/>
    <property type="project" value="InterPro"/>
</dbReference>
<evidence type="ECO:0000256" key="1">
    <source>
        <dbReference type="ARBA" id="ARBA00004202"/>
    </source>
</evidence>
<reference evidence="7" key="2">
    <citation type="submission" date="2024-06" db="EMBL/GenBank/DDBJ databases">
        <authorList>
            <person name="Petrova K.O."/>
            <person name="Toshchakov S.V."/>
            <person name="Boltjanskaja Y.V."/>
            <person name="Kevbrin V.V."/>
        </authorList>
    </citation>
    <scope>NUCLEOTIDE SEQUENCE</scope>
    <source>
        <strain evidence="7">Z-710</strain>
    </source>
</reference>
<dbReference type="GO" id="GO:0019350">
    <property type="term" value="P:teichoic acid biosynthetic process"/>
    <property type="evidence" value="ECO:0007669"/>
    <property type="project" value="UniProtKB-KW"/>
</dbReference>
<protein>
    <submittedName>
        <fullName evidence="7">CDP-glycerol glycerophosphotransferase family protein</fullName>
    </submittedName>
</protein>
<dbReference type="RefSeq" id="WP_353894463.1">
    <property type="nucleotide sequence ID" value="NZ_CP159485.1"/>
</dbReference>
<keyword evidence="5" id="KW-0777">Teichoic acid biosynthesis</keyword>
<comment type="similarity">
    <text evidence="2">Belongs to the CDP-glycerol glycerophosphotransferase family.</text>
</comment>
<sequence length="438" mass="51645">MLEKLKLMLKSNTVALVTYRLIRKTIKAFYKATQTILGYLLIAPISYVVPKKNYVVLTSRFGDFEGNLKYLYLYLNDQDSKNNQFIFLTKKDLTYKRLKESNLKAWKYPTVTTLLKLLQVKIVIVDGNEWATGLKYFFLIRAKKVQIWHGTGLKTIGLLKPNYQRLSKIHKAFRKENTPYDLVALSSDYQVETRGKAFNYKELIVNGLPRNDIFFNEQFLEKGLAFDGTSIDEYKKLKEEGYRLITYTPTWRKHQNDLYQLDLKELNQFAKEHKIKFIIKLHYKHDCNLETQGLENIIEYDKHADIYPLLAITDLLITDYSSIYLDYLLLDKPIIFYPYDSQDYIDGERALLVDYEKTTPGPKVYKQLDLQNEIFNSVVEGTDIYEKSRNNMREKFFSYADGDASKRIWEYIKDNFILSNSTKEQSKVNLNNHNKMDV</sequence>
<evidence type="ECO:0000313" key="7">
    <source>
        <dbReference type="EMBL" id="XCI29916.1"/>
    </source>
</evidence>
<accession>A0AAU8HWZ6</accession>
<proteinExistence type="inferred from homology"/>
<keyword evidence="6" id="KW-0472">Membrane</keyword>
<dbReference type="InterPro" id="IPR043149">
    <property type="entry name" value="TagF_N"/>
</dbReference>
<dbReference type="EMBL" id="CP159485">
    <property type="protein sequence ID" value="XCI29916.1"/>
    <property type="molecule type" value="Genomic_DNA"/>
</dbReference>